<evidence type="ECO:0000256" key="2">
    <source>
        <dbReference type="ARBA" id="ARBA00022475"/>
    </source>
</evidence>
<feature type="transmembrane region" description="Helical" evidence="7">
    <location>
        <begin position="312"/>
        <end position="334"/>
    </location>
</feature>
<comment type="caution">
    <text evidence="10">The sequence shown here is derived from an EMBL/GenBank/DDBJ whole genome shotgun (WGS) entry which is preliminary data.</text>
</comment>
<dbReference type="AlphaFoldDB" id="S0FJS7"/>
<dbReference type="EMBL" id="AORV01000066">
    <property type="protein sequence ID" value="EMS69359.1"/>
    <property type="molecule type" value="Genomic_DNA"/>
</dbReference>
<reference evidence="10 11" key="1">
    <citation type="journal article" date="2013" name="Genome Announc.">
        <title>Draft Genome Sequence of the Cellulolytic, Mesophilic, Anaerobic Bacterium Clostridium termitidis Strain CT1112 (DSM 5398).</title>
        <authorList>
            <person name="Lal S."/>
            <person name="Ramachandran U."/>
            <person name="Zhang X."/>
            <person name="Munir R."/>
            <person name="Sparling R."/>
            <person name="Levin D.B."/>
        </authorList>
    </citation>
    <scope>NUCLEOTIDE SEQUENCE [LARGE SCALE GENOMIC DNA]</scope>
    <source>
        <strain evidence="10 11">CT1112</strain>
    </source>
</reference>
<feature type="transmembrane region" description="Helical" evidence="7">
    <location>
        <begin position="248"/>
        <end position="270"/>
    </location>
</feature>
<evidence type="ECO:0000256" key="5">
    <source>
        <dbReference type="ARBA" id="ARBA00023136"/>
    </source>
</evidence>
<feature type="domain" description="ABC3 transporter permease C-terminal" evidence="8">
    <location>
        <begin position="654"/>
        <end position="760"/>
    </location>
</feature>
<evidence type="ECO:0000256" key="6">
    <source>
        <dbReference type="ARBA" id="ARBA00038076"/>
    </source>
</evidence>
<evidence type="ECO:0000259" key="8">
    <source>
        <dbReference type="Pfam" id="PF02687"/>
    </source>
</evidence>
<dbReference type="InterPro" id="IPR003838">
    <property type="entry name" value="ABC3_permease_C"/>
</dbReference>
<dbReference type="PANTHER" id="PTHR30572:SF4">
    <property type="entry name" value="ABC TRANSPORTER PERMEASE YTRF"/>
    <property type="match status" value="1"/>
</dbReference>
<dbReference type="InterPro" id="IPR025857">
    <property type="entry name" value="MacB_PCD"/>
</dbReference>
<evidence type="ECO:0000313" key="10">
    <source>
        <dbReference type="EMBL" id="EMS69359.1"/>
    </source>
</evidence>
<evidence type="ECO:0000256" key="4">
    <source>
        <dbReference type="ARBA" id="ARBA00022989"/>
    </source>
</evidence>
<sequence length="778" mass="84571">MKSYLDLIPISAKAHKMQNRMTRICIVLAVFLVTAIFGMADMEMRSQELRAIKGYGNWHAAFTGIDEQAAAMIAARPEAKVSGWYGYLGEESDYTVLGKSVGAAGVDKNVFEAIFPTKLTEGVYPAKKNEVVLTENAKNGLGINVGDTITLEHLGSEPVRLFVVGFAEATSKLLKQDTYALLLTTEGFHSAIPQELYTGQFMVQLSKYCNMQKVIADITQQYRLTDKQVSQNAVLLGMIGQSGDSYMLALYGTAAVLFVVVLLAGILMIASSLNSNVMQRTEFFGMMRCLGSTKKQIMRFVRLEGLQWCKTAIPLGLGMGMVIVWVLCALLKFLSPGYFAEMPSFGISWIGLLSGIAVGIFTVLLAARSPAKKAARVSPLTAASGNANSLQSPRTAANTAIFKVDVSLGIHHAKASKKNFLLMVGSFALSIVLFLCFSTAVDFMHHALKPLRPWTPDLSIISADNTLSIDSRLVEALQDNPKVKRAYGRMFAYDVPVKTAGQERMINLISYEEHQVSWASESLLEGSLEDVMQKDDRVLIVYDPESTLHAGDTLALDLGNGQKEVAVAGLLSSSPFDRVKGVETVICSETTFRQLTGETGYTIIDIQLSNQATDDDVSAIRSLAGPHIQFSDQRAGNHEARGAFYSMALFMYGFLVIIALITIFNIVNSVSMSVSARIKQYGAMRAIGMSDRQLLKMVAAEAVTYSAAGSAAGCILGLPLHKFLFEEMITAHWGDLWQLPLGALGVIVAIVMITSIFAVSGPARRIHNMSIVDTINAQ</sequence>
<dbReference type="Pfam" id="PF12704">
    <property type="entry name" value="MacB_PCD"/>
    <property type="match status" value="1"/>
</dbReference>
<gene>
    <name evidence="10" type="ORF">CTER_4929</name>
</gene>
<keyword evidence="10" id="KW-0449">Lipoprotein</keyword>
<dbReference type="Proteomes" id="UP000014155">
    <property type="component" value="Unassembled WGS sequence"/>
</dbReference>
<dbReference type="InterPro" id="IPR050250">
    <property type="entry name" value="Macrolide_Exporter_MacB"/>
</dbReference>
<organism evidence="10 11">
    <name type="scientific">Ruminiclostridium cellobioparum subsp. termitidis CT1112</name>
    <dbReference type="NCBI Taxonomy" id="1195236"/>
    <lineage>
        <taxon>Bacteria</taxon>
        <taxon>Bacillati</taxon>
        <taxon>Bacillota</taxon>
        <taxon>Clostridia</taxon>
        <taxon>Eubacteriales</taxon>
        <taxon>Oscillospiraceae</taxon>
        <taxon>Ruminiclostridium</taxon>
    </lineage>
</organism>
<feature type="transmembrane region" description="Helical" evidence="7">
    <location>
        <begin position="738"/>
        <end position="759"/>
    </location>
</feature>
<keyword evidence="2" id="KW-1003">Cell membrane</keyword>
<feature type="transmembrane region" description="Helical" evidence="7">
    <location>
        <begin position="643"/>
        <end position="667"/>
    </location>
</feature>
<proteinExistence type="inferred from homology"/>
<keyword evidence="4 7" id="KW-1133">Transmembrane helix</keyword>
<evidence type="ECO:0000313" key="11">
    <source>
        <dbReference type="Proteomes" id="UP000014155"/>
    </source>
</evidence>
<dbReference type="PANTHER" id="PTHR30572">
    <property type="entry name" value="MEMBRANE COMPONENT OF TRANSPORTER-RELATED"/>
    <property type="match status" value="1"/>
</dbReference>
<dbReference type="STRING" id="1195236.CTER_4929"/>
<evidence type="ECO:0000256" key="7">
    <source>
        <dbReference type="SAM" id="Phobius"/>
    </source>
</evidence>
<feature type="domain" description="MacB-like periplasmic core" evidence="9">
    <location>
        <begin position="24"/>
        <end position="220"/>
    </location>
</feature>
<dbReference type="GO" id="GO:0005886">
    <property type="term" value="C:plasma membrane"/>
    <property type="evidence" value="ECO:0007669"/>
    <property type="project" value="UniProtKB-SubCell"/>
</dbReference>
<dbReference type="RefSeq" id="WP_004630351.1">
    <property type="nucleotide sequence ID" value="NZ_AORV01000066.1"/>
</dbReference>
<accession>S0FJS7</accession>
<keyword evidence="5 7" id="KW-0472">Membrane</keyword>
<dbReference type="Pfam" id="PF02687">
    <property type="entry name" value="FtsX"/>
    <property type="match status" value="2"/>
</dbReference>
<keyword evidence="11" id="KW-1185">Reference proteome</keyword>
<evidence type="ECO:0000259" key="9">
    <source>
        <dbReference type="Pfam" id="PF12704"/>
    </source>
</evidence>
<protein>
    <submittedName>
        <fullName evidence="10">ABC-type transport system, involved in lipoprotein release, permease component</fullName>
    </submittedName>
</protein>
<evidence type="ECO:0000256" key="1">
    <source>
        <dbReference type="ARBA" id="ARBA00004651"/>
    </source>
</evidence>
<feature type="transmembrane region" description="Helical" evidence="7">
    <location>
        <begin position="694"/>
        <end position="718"/>
    </location>
</feature>
<feature type="transmembrane region" description="Helical" evidence="7">
    <location>
        <begin position="21"/>
        <end position="40"/>
    </location>
</feature>
<comment type="similarity">
    <text evidence="6">Belongs to the ABC-4 integral membrane protein family.</text>
</comment>
<name>S0FJS7_RUMCE</name>
<feature type="transmembrane region" description="Helical" evidence="7">
    <location>
        <begin position="420"/>
        <end position="441"/>
    </location>
</feature>
<dbReference type="GO" id="GO:0022857">
    <property type="term" value="F:transmembrane transporter activity"/>
    <property type="evidence" value="ECO:0007669"/>
    <property type="project" value="TreeGrafter"/>
</dbReference>
<dbReference type="eggNOG" id="COG0577">
    <property type="taxonomic scope" value="Bacteria"/>
</dbReference>
<evidence type="ECO:0000256" key="3">
    <source>
        <dbReference type="ARBA" id="ARBA00022692"/>
    </source>
</evidence>
<dbReference type="PATRIC" id="fig|1195236.3.peg.5121"/>
<feature type="transmembrane region" description="Helical" evidence="7">
    <location>
        <begin position="346"/>
        <end position="367"/>
    </location>
</feature>
<comment type="subcellular location">
    <subcellularLocation>
        <location evidence="1">Cell membrane</location>
        <topology evidence="1">Multi-pass membrane protein</topology>
    </subcellularLocation>
</comment>
<feature type="domain" description="ABC3 transporter permease C-terminal" evidence="8">
    <location>
        <begin position="256"/>
        <end position="379"/>
    </location>
</feature>
<keyword evidence="3 7" id="KW-0812">Transmembrane</keyword>